<dbReference type="PANTHER" id="PTHR45977:SF4">
    <property type="entry name" value="RING-TYPE DOMAIN-CONTAINING PROTEIN"/>
    <property type="match status" value="1"/>
</dbReference>
<dbReference type="Pfam" id="PF13639">
    <property type="entry name" value="zf-RING_2"/>
    <property type="match status" value="1"/>
</dbReference>
<dbReference type="EMBL" id="JAUHHV010000010">
    <property type="protein sequence ID" value="KAK1409258.1"/>
    <property type="molecule type" value="Genomic_DNA"/>
</dbReference>
<gene>
    <name evidence="14" type="ORF">QVD17_35784</name>
</gene>
<dbReference type="InterPro" id="IPR013083">
    <property type="entry name" value="Znf_RING/FYVE/PHD"/>
</dbReference>
<protein>
    <recommendedName>
        <fullName evidence="3">RING-type E3 ubiquitin transferase</fullName>
        <ecNumber evidence="3">2.3.2.27</ecNumber>
    </recommendedName>
</protein>
<dbReference type="GO" id="GO:0016020">
    <property type="term" value="C:membrane"/>
    <property type="evidence" value="ECO:0007669"/>
    <property type="project" value="UniProtKB-SubCell"/>
</dbReference>
<reference evidence="14" key="1">
    <citation type="journal article" date="2023" name="bioRxiv">
        <title>Improved chromosome-level genome assembly for marigold (Tagetes erecta).</title>
        <authorList>
            <person name="Jiang F."/>
            <person name="Yuan L."/>
            <person name="Wang S."/>
            <person name="Wang H."/>
            <person name="Xu D."/>
            <person name="Wang A."/>
            <person name="Fan W."/>
        </authorList>
    </citation>
    <scope>NUCLEOTIDE SEQUENCE</scope>
    <source>
        <strain evidence="14">WSJ</strain>
        <tissue evidence="14">Leaf</tissue>
    </source>
</reference>
<dbReference type="AlphaFoldDB" id="A0AAD8JT51"/>
<dbReference type="SMART" id="SM00184">
    <property type="entry name" value="RING"/>
    <property type="match status" value="1"/>
</dbReference>
<sequence length="191" mass="22216">MHTSYGIVLHEHRFYILVNAGFGDPVDVLLEFKVPGVCYIHTYYQGIETLMYHDGRPYKTVKLIFTVNDHGSILTARYLFYNFSGDLISLPNVENDARTSIRMARIVLLCDYVRHDLPNAIKDAVQTSRLGKDKKIDEVCVICLKEYEVEDMIGTLICKHQYHDECIKKWLSKTENRNCPVCRHHSIQFED</sequence>
<evidence type="ECO:0000256" key="11">
    <source>
        <dbReference type="ARBA" id="ARBA00023136"/>
    </source>
</evidence>
<evidence type="ECO:0000256" key="5">
    <source>
        <dbReference type="ARBA" id="ARBA00022692"/>
    </source>
</evidence>
<keyword evidence="9" id="KW-0862">Zinc</keyword>
<evidence type="ECO:0000256" key="4">
    <source>
        <dbReference type="ARBA" id="ARBA00022679"/>
    </source>
</evidence>
<proteinExistence type="predicted"/>
<comment type="catalytic activity">
    <reaction evidence="1">
        <text>S-ubiquitinyl-[E2 ubiquitin-conjugating enzyme]-L-cysteine + [acceptor protein]-L-lysine = [E2 ubiquitin-conjugating enzyme]-L-cysteine + N(6)-ubiquitinyl-[acceptor protein]-L-lysine.</text>
        <dbReference type="EC" id="2.3.2.27"/>
    </reaction>
</comment>
<evidence type="ECO:0000256" key="8">
    <source>
        <dbReference type="ARBA" id="ARBA00022786"/>
    </source>
</evidence>
<evidence type="ECO:0000256" key="12">
    <source>
        <dbReference type="PROSITE-ProRule" id="PRU00175"/>
    </source>
</evidence>
<dbReference type="PROSITE" id="PS50089">
    <property type="entry name" value="ZF_RING_2"/>
    <property type="match status" value="1"/>
</dbReference>
<dbReference type="EC" id="2.3.2.27" evidence="3"/>
<dbReference type="Proteomes" id="UP001229421">
    <property type="component" value="Unassembled WGS sequence"/>
</dbReference>
<dbReference type="InterPro" id="IPR001841">
    <property type="entry name" value="Znf_RING"/>
</dbReference>
<name>A0AAD8JT51_TARER</name>
<organism evidence="14 15">
    <name type="scientific">Tagetes erecta</name>
    <name type="common">African marigold</name>
    <dbReference type="NCBI Taxonomy" id="13708"/>
    <lineage>
        <taxon>Eukaryota</taxon>
        <taxon>Viridiplantae</taxon>
        <taxon>Streptophyta</taxon>
        <taxon>Embryophyta</taxon>
        <taxon>Tracheophyta</taxon>
        <taxon>Spermatophyta</taxon>
        <taxon>Magnoliopsida</taxon>
        <taxon>eudicotyledons</taxon>
        <taxon>Gunneridae</taxon>
        <taxon>Pentapetalae</taxon>
        <taxon>asterids</taxon>
        <taxon>campanulids</taxon>
        <taxon>Asterales</taxon>
        <taxon>Asteraceae</taxon>
        <taxon>Asteroideae</taxon>
        <taxon>Heliantheae alliance</taxon>
        <taxon>Tageteae</taxon>
        <taxon>Tagetes</taxon>
    </lineage>
</organism>
<comment type="subcellular location">
    <subcellularLocation>
        <location evidence="2">Membrane</location>
        <topology evidence="2">Multi-pass membrane protein</topology>
    </subcellularLocation>
</comment>
<dbReference type="GO" id="GO:0061630">
    <property type="term" value="F:ubiquitin protein ligase activity"/>
    <property type="evidence" value="ECO:0007669"/>
    <property type="project" value="UniProtKB-EC"/>
</dbReference>
<evidence type="ECO:0000256" key="9">
    <source>
        <dbReference type="ARBA" id="ARBA00022833"/>
    </source>
</evidence>
<feature type="domain" description="RING-type" evidence="13">
    <location>
        <begin position="140"/>
        <end position="183"/>
    </location>
</feature>
<keyword evidence="4" id="KW-0808">Transferase</keyword>
<evidence type="ECO:0000256" key="7">
    <source>
        <dbReference type="ARBA" id="ARBA00022771"/>
    </source>
</evidence>
<evidence type="ECO:0000256" key="10">
    <source>
        <dbReference type="ARBA" id="ARBA00022989"/>
    </source>
</evidence>
<keyword evidence="10" id="KW-1133">Transmembrane helix</keyword>
<dbReference type="Gene3D" id="3.30.40.10">
    <property type="entry name" value="Zinc/RING finger domain, C3HC4 (zinc finger)"/>
    <property type="match status" value="1"/>
</dbReference>
<dbReference type="GO" id="GO:0008270">
    <property type="term" value="F:zinc ion binding"/>
    <property type="evidence" value="ECO:0007669"/>
    <property type="project" value="UniProtKB-KW"/>
</dbReference>
<evidence type="ECO:0000256" key="3">
    <source>
        <dbReference type="ARBA" id="ARBA00012483"/>
    </source>
</evidence>
<keyword evidence="15" id="KW-1185">Reference proteome</keyword>
<keyword evidence="7 12" id="KW-0863">Zinc-finger</keyword>
<dbReference type="GO" id="GO:0016567">
    <property type="term" value="P:protein ubiquitination"/>
    <property type="evidence" value="ECO:0007669"/>
    <property type="project" value="TreeGrafter"/>
</dbReference>
<evidence type="ECO:0000259" key="13">
    <source>
        <dbReference type="PROSITE" id="PS50089"/>
    </source>
</evidence>
<keyword evidence="5" id="KW-0812">Transmembrane</keyword>
<evidence type="ECO:0000256" key="2">
    <source>
        <dbReference type="ARBA" id="ARBA00004141"/>
    </source>
</evidence>
<dbReference type="SUPFAM" id="SSF57850">
    <property type="entry name" value="RING/U-box"/>
    <property type="match status" value="1"/>
</dbReference>
<evidence type="ECO:0000313" key="14">
    <source>
        <dbReference type="EMBL" id="KAK1409258.1"/>
    </source>
</evidence>
<dbReference type="GO" id="GO:0006511">
    <property type="term" value="P:ubiquitin-dependent protein catabolic process"/>
    <property type="evidence" value="ECO:0007669"/>
    <property type="project" value="TreeGrafter"/>
</dbReference>
<keyword evidence="11" id="KW-0472">Membrane</keyword>
<keyword evidence="6" id="KW-0479">Metal-binding</keyword>
<evidence type="ECO:0000256" key="6">
    <source>
        <dbReference type="ARBA" id="ARBA00022723"/>
    </source>
</evidence>
<evidence type="ECO:0000256" key="1">
    <source>
        <dbReference type="ARBA" id="ARBA00000900"/>
    </source>
</evidence>
<evidence type="ECO:0000313" key="15">
    <source>
        <dbReference type="Proteomes" id="UP001229421"/>
    </source>
</evidence>
<dbReference type="PANTHER" id="PTHR45977">
    <property type="entry name" value="TARGET OF ERK KINASE MPK-1"/>
    <property type="match status" value="1"/>
</dbReference>
<comment type="caution">
    <text evidence="14">The sequence shown here is derived from an EMBL/GenBank/DDBJ whole genome shotgun (WGS) entry which is preliminary data.</text>
</comment>
<keyword evidence="8" id="KW-0833">Ubl conjugation pathway</keyword>
<accession>A0AAD8JT51</accession>